<accession>A0ABR4EXS4</accession>
<dbReference type="Proteomes" id="UP001600888">
    <property type="component" value="Unassembled WGS sequence"/>
</dbReference>
<sequence length="210" mass="23451">MRSHCTVPVCHTEHSRRLTGSGPLNLTVLRREANRSLFPVASCSAGGNVYVAIESNLRSKATVAGDSPERSQQQRLTTAKQVRILQLLLPSQGFSVELLSFYQACKPLLFFSAHPVSHSFWRQAVTHRVRSAVLCLSLHKHPSLSSTEYAIAGFENDFVDIAGDLRLSFQTLALEPQLIQPHSLTIRISPSGHWYLLQSHREQKSKTKPK</sequence>
<protein>
    <submittedName>
        <fullName evidence="1">Uncharacterized protein</fullName>
    </submittedName>
</protein>
<evidence type="ECO:0000313" key="1">
    <source>
        <dbReference type="EMBL" id="KAL2287248.1"/>
    </source>
</evidence>
<name>A0ABR4EXS4_9PEZI</name>
<evidence type="ECO:0000313" key="2">
    <source>
        <dbReference type="Proteomes" id="UP001600888"/>
    </source>
</evidence>
<dbReference type="EMBL" id="JBAWTH010000020">
    <property type="protein sequence ID" value="KAL2287248.1"/>
    <property type="molecule type" value="Genomic_DNA"/>
</dbReference>
<comment type="caution">
    <text evidence="1">The sequence shown here is derived from an EMBL/GenBank/DDBJ whole genome shotgun (WGS) entry which is preliminary data.</text>
</comment>
<organism evidence="1 2">
    <name type="scientific">Diaporthe vaccinii</name>
    <dbReference type="NCBI Taxonomy" id="105482"/>
    <lineage>
        <taxon>Eukaryota</taxon>
        <taxon>Fungi</taxon>
        <taxon>Dikarya</taxon>
        <taxon>Ascomycota</taxon>
        <taxon>Pezizomycotina</taxon>
        <taxon>Sordariomycetes</taxon>
        <taxon>Sordariomycetidae</taxon>
        <taxon>Diaporthales</taxon>
        <taxon>Diaporthaceae</taxon>
        <taxon>Diaporthe</taxon>
        <taxon>Diaporthe eres species complex</taxon>
    </lineage>
</organism>
<reference evidence="1 2" key="1">
    <citation type="submission" date="2024-03" db="EMBL/GenBank/DDBJ databases">
        <title>A high-quality draft genome sequence of Diaporthe vaccinii, a causative agent of upright dieback and viscid rot disease in cranberry plants.</title>
        <authorList>
            <person name="Sarrasin M."/>
            <person name="Lang B.F."/>
            <person name="Burger G."/>
        </authorList>
    </citation>
    <scope>NUCLEOTIDE SEQUENCE [LARGE SCALE GENOMIC DNA]</scope>
    <source>
        <strain evidence="1 2">IS7</strain>
    </source>
</reference>
<keyword evidence="2" id="KW-1185">Reference proteome</keyword>
<gene>
    <name evidence="1" type="ORF">FJTKL_05753</name>
</gene>
<proteinExistence type="predicted"/>